<accession>A0A7S3JVS3</accession>
<evidence type="ECO:0000256" key="5">
    <source>
        <dbReference type="ARBA" id="ARBA00023136"/>
    </source>
</evidence>
<gene>
    <name evidence="8" type="ORF">ALAG00032_LOCUS5219</name>
</gene>
<evidence type="ECO:0000256" key="3">
    <source>
        <dbReference type="ARBA" id="ARBA00022933"/>
    </source>
</evidence>
<feature type="compositionally biased region" description="Gly residues" evidence="6">
    <location>
        <begin position="61"/>
        <end position="78"/>
    </location>
</feature>
<dbReference type="Pfam" id="PF10961">
    <property type="entry name" value="SelK_SelG"/>
    <property type="match status" value="1"/>
</dbReference>
<evidence type="ECO:0000256" key="2">
    <source>
        <dbReference type="ARBA" id="ARBA00022692"/>
    </source>
</evidence>
<feature type="compositionally biased region" description="Basic residues" evidence="6">
    <location>
        <begin position="48"/>
        <end position="57"/>
    </location>
</feature>
<evidence type="ECO:0000256" key="7">
    <source>
        <dbReference type="SAM" id="Phobius"/>
    </source>
</evidence>
<feature type="region of interest" description="Disordered" evidence="6">
    <location>
        <begin position="45"/>
        <end position="100"/>
    </location>
</feature>
<keyword evidence="2 7" id="KW-0812">Transmembrane</keyword>
<keyword evidence="5 7" id="KW-0472">Membrane</keyword>
<proteinExistence type="predicted"/>
<name>A0A7S3JVS3_9STRA</name>
<keyword evidence="3" id="KW-0712">Selenocysteine</keyword>
<keyword evidence="4 7" id="KW-1133">Transmembrane helix</keyword>
<evidence type="ECO:0000256" key="4">
    <source>
        <dbReference type="ARBA" id="ARBA00022989"/>
    </source>
</evidence>
<feature type="transmembrane region" description="Helical" evidence="7">
    <location>
        <begin position="21"/>
        <end position="41"/>
    </location>
</feature>
<reference evidence="8" key="1">
    <citation type="submission" date="2021-01" db="EMBL/GenBank/DDBJ databases">
        <authorList>
            <person name="Corre E."/>
            <person name="Pelletier E."/>
            <person name="Niang G."/>
            <person name="Scheremetjew M."/>
            <person name="Finn R."/>
            <person name="Kale V."/>
            <person name="Holt S."/>
            <person name="Cochrane G."/>
            <person name="Meng A."/>
            <person name="Brown T."/>
            <person name="Cohen L."/>
        </authorList>
    </citation>
    <scope>NUCLEOTIDE SEQUENCE</scope>
    <source>
        <strain evidence="8">CCMP1510</strain>
    </source>
</reference>
<dbReference type="GO" id="GO:0005794">
    <property type="term" value="C:Golgi apparatus"/>
    <property type="evidence" value="ECO:0007669"/>
    <property type="project" value="TreeGrafter"/>
</dbReference>
<sequence length="100" mass="10868">MPYLNADGNIVSKRSMFRFSILFDLFWGIIDFIHFFFLTMFDPESTHHSLRPSRRSTGRPSGRGGGNDGPPGQGGGGRPKPRIRGIGDMPASTMRAAAGG</sequence>
<dbReference type="EMBL" id="HBIJ01007407">
    <property type="protein sequence ID" value="CAE0364478.1"/>
    <property type="molecule type" value="Transcribed_RNA"/>
</dbReference>
<evidence type="ECO:0000313" key="8">
    <source>
        <dbReference type="EMBL" id="CAE0364478.1"/>
    </source>
</evidence>
<dbReference type="AlphaFoldDB" id="A0A7S3JVS3"/>
<dbReference type="GO" id="GO:0005789">
    <property type="term" value="C:endoplasmic reticulum membrane"/>
    <property type="evidence" value="ECO:0007669"/>
    <property type="project" value="TreeGrafter"/>
</dbReference>
<evidence type="ECO:0008006" key="9">
    <source>
        <dbReference type="Google" id="ProtNLM"/>
    </source>
</evidence>
<organism evidence="8">
    <name type="scientific">Aureoumbra lagunensis</name>
    <dbReference type="NCBI Taxonomy" id="44058"/>
    <lineage>
        <taxon>Eukaryota</taxon>
        <taxon>Sar</taxon>
        <taxon>Stramenopiles</taxon>
        <taxon>Ochrophyta</taxon>
        <taxon>Pelagophyceae</taxon>
        <taxon>Pelagomonadales</taxon>
        <taxon>Aureoumbra</taxon>
    </lineage>
</organism>
<dbReference type="PANTHER" id="PTHR16875">
    <property type="entry name" value="SELENOPROTEIN K"/>
    <property type="match status" value="1"/>
</dbReference>
<evidence type="ECO:0000256" key="6">
    <source>
        <dbReference type="SAM" id="MobiDB-lite"/>
    </source>
</evidence>
<evidence type="ECO:0000256" key="1">
    <source>
        <dbReference type="ARBA" id="ARBA00004167"/>
    </source>
</evidence>
<comment type="subcellular location">
    <subcellularLocation>
        <location evidence="1">Membrane</location>
        <topology evidence="1">Single-pass membrane protein</topology>
    </subcellularLocation>
</comment>
<dbReference type="InterPro" id="IPR024491">
    <property type="entry name" value="Se_SelK/SelG"/>
</dbReference>
<protein>
    <recommendedName>
        <fullName evidence="9">Selenoprotein K</fullName>
    </recommendedName>
</protein>
<dbReference type="PANTHER" id="PTHR16875:SF0">
    <property type="entry name" value="SELENOPROTEIN K"/>
    <property type="match status" value="1"/>
</dbReference>
<dbReference type="GO" id="GO:0032469">
    <property type="term" value="P:endoplasmic reticulum calcium ion homeostasis"/>
    <property type="evidence" value="ECO:0007669"/>
    <property type="project" value="TreeGrafter"/>
</dbReference>
<dbReference type="GO" id="GO:0006816">
    <property type="term" value="P:calcium ion transport"/>
    <property type="evidence" value="ECO:0007669"/>
    <property type="project" value="TreeGrafter"/>
</dbReference>